<feature type="compositionally biased region" description="Basic and acidic residues" evidence="2">
    <location>
        <begin position="99"/>
        <end position="122"/>
    </location>
</feature>
<feature type="compositionally biased region" description="Polar residues" evidence="2">
    <location>
        <begin position="79"/>
        <end position="88"/>
    </location>
</feature>
<dbReference type="OrthoDB" id="10255576at2759"/>
<dbReference type="PANTHER" id="PTHR32470">
    <property type="entry name" value="ADH DEHYDROGENASE [UBIQUINONE] 1 ALPHA SUBCOMPLEX ASSEMBLY FACTOR 2"/>
    <property type="match status" value="1"/>
</dbReference>
<dbReference type="InterPro" id="IPR007763">
    <property type="entry name" value="NDUFA12"/>
</dbReference>
<evidence type="ECO:0000313" key="4">
    <source>
        <dbReference type="Proteomes" id="UP000728032"/>
    </source>
</evidence>
<dbReference type="GO" id="GO:0005739">
    <property type="term" value="C:mitochondrion"/>
    <property type="evidence" value="ECO:0007669"/>
    <property type="project" value="TreeGrafter"/>
</dbReference>
<protein>
    <recommendedName>
        <fullName evidence="5">NADH dehydrogenase [ubiquinone] 1 alpha subcomplex subunit 12</fullName>
    </recommendedName>
</protein>
<keyword evidence="4" id="KW-1185">Reference proteome</keyword>
<dbReference type="EMBL" id="OC942207">
    <property type="protein sequence ID" value="CAD7662349.1"/>
    <property type="molecule type" value="Genomic_DNA"/>
</dbReference>
<reference evidence="3" key="1">
    <citation type="submission" date="2020-11" db="EMBL/GenBank/DDBJ databases">
        <authorList>
            <person name="Tran Van P."/>
        </authorList>
    </citation>
    <scope>NUCLEOTIDE SEQUENCE</scope>
</reference>
<evidence type="ECO:0000256" key="1">
    <source>
        <dbReference type="ARBA" id="ARBA00007355"/>
    </source>
</evidence>
<evidence type="ECO:0008006" key="5">
    <source>
        <dbReference type="Google" id="ProtNLM"/>
    </source>
</evidence>
<accession>A0A7R9QXR4</accession>
<organism evidence="3">
    <name type="scientific">Oppiella nova</name>
    <dbReference type="NCBI Taxonomy" id="334625"/>
    <lineage>
        <taxon>Eukaryota</taxon>
        <taxon>Metazoa</taxon>
        <taxon>Ecdysozoa</taxon>
        <taxon>Arthropoda</taxon>
        <taxon>Chelicerata</taxon>
        <taxon>Arachnida</taxon>
        <taxon>Acari</taxon>
        <taxon>Acariformes</taxon>
        <taxon>Sarcoptiformes</taxon>
        <taxon>Oribatida</taxon>
        <taxon>Brachypylina</taxon>
        <taxon>Oppioidea</taxon>
        <taxon>Oppiidae</taxon>
        <taxon>Oppiella</taxon>
    </lineage>
</organism>
<sequence>MSYRGRSTFFVIINRFVDSLRPKNLRSNVKHMGSDYLGNNYFENHSKQLFDAKSQPKRWFKPPHEDLWDRELPPEWNSWLRQTRTDPPTTEEIEYNLSVERKKKELDAKSKPVEREERDRKTHGFSNFPTYEEYDDFSGTKTSKTSKRNKDNT</sequence>
<evidence type="ECO:0000313" key="3">
    <source>
        <dbReference type="EMBL" id="CAD7662349.1"/>
    </source>
</evidence>
<dbReference type="GO" id="GO:0032981">
    <property type="term" value="P:mitochondrial respiratory chain complex I assembly"/>
    <property type="evidence" value="ECO:0007669"/>
    <property type="project" value="TreeGrafter"/>
</dbReference>
<dbReference type="EMBL" id="CAJPVJ010027382">
    <property type="protein sequence ID" value="CAG2179485.1"/>
    <property type="molecule type" value="Genomic_DNA"/>
</dbReference>
<evidence type="ECO:0000256" key="2">
    <source>
        <dbReference type="SAM" id="MobiDB-lite"/>
    </source>
</evidence>
<name>A0A7R9QXR4_9ACAR</name>
<dbReference type="AlphaFoldDB" id="A0A7R9QXR4"/>
<dbReference type="GO" id="GO:0045271">
    <property type="term" value="C:respiratory chain complex I"/>
    <property type="evidence" value="ECO:0007669"/>
    <property type="project" value="InterPro"/>
</dbReference>
<dbReference type="PANTHER" id="PTHR32470:SF2">
    <property type="entry name" value="NADH DEHYDROGENASE [UBIQUINONE] 1 ALPHA SUBCOMPLEX ASSEMBLY FACTOR 2"/>
    <property type="match status" value="1"/>
</dbReference>
<gene>
    <name evidence="3" type="ORF">ONB1V03_LOCUS18909</name>
</gene>
<dbReference type="Pfam" id="PF05071">
    <property type="entry name" value="NDUFA12"/>
    <property type="match status" value="1"/>
</dbReference>
<feature type="region of interest" description="Disordered" evidence="2">
    <location>
        <begin position="79"/>
        <end position="153"/>
    </location>
</feature>
<dbReference type="Proteomes" id="UP000728032">
    <property type="component" value="Unassembled WGS sequence"/>
</dbReference>
<proteinExistence type="inferred from homology"/>
<dbReference type="InterPro" id="IPR052618">
    <property type="entry name" value="ComplexI_NDUFA12"/>
</dbReference>
<comment type="similarity">
    <text evidence="1">Belongs to the complex I NDUFA12 subunit family.</text>
</comment>